<feature type="region of interest" description="Disordered" evidence="8">
    <location>
        <begin position="1"/>
        <end position="30"/>
    </location>
</feature>
<reference evidence="10" key="1">
    <citation type="submission" date="2022-01" db="EMBL/GenBank/DDBJ databases">
        <authorList>
            <person name="King R."/>
        </authorList>
    </citation>
    <scope>NUCLEOTIDE SEQUENCE</scope>
</reference>
<evidence type="ECO:0000256" key="5">
    <source>
        <dbReference type="ARBA" id="ARBA00022833"/>
    </source>
</evidence>
<gene>
    <name evidence="10" type="ORF">CEUTPL_LOCUS1395</name>
</gene>
<keyword evidence="11" id="KW-1185">Reference proteome</keyword>
<keyword evidence="2" id="KW-0479">Metal-binding</keyword>
<dbReference type="SMART" id="SM00355">
    <property type="entry name" value="ZnF_C2H2"/>
    <property type="match status" value="9"/>
</dbReference>
<dbReference type="EMBL" id="OU892277">
    <property type="protein sequence ID" value="CAG9760672.1"/>
    <property type="molecule type" value="Genomic_DNA"/>
</dbReference>
<evidence type="ECO:0000256" key="8">
    <source>
        <dbReference type="SAM" id="MobiDB-lite"/>
    </source>
</evidence>
<sequence>MKIFTGHKTPHGATENSSQGNCNPRTIKHNQFNSDTQNEAEANEQNRKEVLDSISIEDDFDVASSMFDMDSYIEEEELGRDITGSDIACHICNTGFRHMSSLRYHKKHRVCLKPKKEELEPKVLQCEKCEKVFATGSGYKYHIRRSVCEQENEKDEPKILRCPVCSKEFATNTGLNYHVRRKVCEQEQEEKEEEIIKCEKCETIFRHKTSLQYHLTHKVCEKPKKEEMEPRPLQCGECEKNFSTTTALSYHVKHNVCAPKEPKEPKVEEERACPLCNASFKHYNSLRYHLSHQVCLRAGEKPEPKLLQCEKCERVFTSNSSLEYHLKRRVCENQKPSIPGPPFICDICNYSFELRQTWYAHIQRQACKKYPEKYMLEQENTEINIKIEPENMQFAQDRNGRFMCPNCNSSYKQKGHLVRHIKYECGVEPQFQCQVCFRRFRHKSKKQFITATNGELAQKAIELVNAGISIRKTASILHISKSSVHTIVKKYRESAGSHFLCYPPPRSVKRRANVKDDFILDLDPFFEIKQELLDEHF</sequence>
<evidence type="ECO:0000256" key="2">
    <source>
        <dbReference type="ARBA" id="ARBA00022723"/>
    </source>
</evidence>
<feature type="domain" description="C2H2-type" evidence="9">
    <location>
        <begin position="271"/>
        <end position="302"/>
    </location>
</feature>
<proteinExistence type="predicted"/>
<dbReference type="Pfam" id="PF00096">
    <property type="entry name" value="zf-C2H2"/>
    <property type="match status" value="2"/>
</dbReference>
<evidence type="ECO:0000313" key="10">
    <source>
        <dbReference type="EMBL" id="CAG9760672.1"/>
    </source>
</evidence>
<dbReference type="SUPFAM" id="SSF57667">
    <property type="entry name" value="beta-beta-alpha zinc fingers"/>
    <property type="match status" value="2"/>
</dbReference>
<feature type="domain" description="C2H2-type" evidence="9">
    <location>
        <begin position="307"/>
        <end position="336"/>
    </location>
</feature>
<keyword evidence="4 7" id="KW-0863">Zinc-finger</keyword>
<dbReference type="OrthoDB" id="3437960at2759"/>
<feature type="domain" description="C2H2-type" evidence="9">
    <location>
        <begin position="233"/>
        <end position="262"/>
    </location>
</feature>
<name>A0A9N9MC87_9CUCU</name>
<dbReference type="InterPro" id="IPR013087">
    <property type="entry name" value="Znf_C2H2_type"/>
</dbReference>
<dbReference type="InterPro" id="IPR050888">
    <property type="entry name" value="ZnF_C2H2-type_TF"/>
</dbReference>
<evidence type="ECO:0000256" key="3">
    <source>
        <dbReference type="ARBA" id="ARBA00022737"/>
    </source>
</evidence>
<dbReference type="InterPro" id="IPR036388">
    <property type="entry name" value="WH-like_DNA-bd_sf"/>
</dbReference>
<feature type="compositionally biased region" description="Polar residues" evidence="8">
    <location>
        <begin position="14"/>
        <end position="30"/>
    </location>
</feature>
<dbReference type="GO" id="GO:0005634">
    <property type="term" value="C:nucleus"/>
    <property type="evidence" value="ECO:0007669"/>
    <property type="project" value="UniProtKB-SubCell"/>
</dbReference>
<feature type="domain" description="C2H2-type" evidence="9">
    <location>
        <begin position="87"/>
        <end position="114"/>
    </location>
</feature>
<evidence type="ECO:0000256" key="6">
    <source>
        <dbReference type="ARBA" id="ARBA00023242"/>
    </source>
</evidence>
<dbReference type="InterPro" id="IPR036236">
    <property type="entry name" value="Znf_C2H2_sf"/>
</dbReference>
<evidence type="ECO:0000256" key="7">
    <source>
        <dbReference type="PROSITE-ProRule" id="PRU00042"/>
    </source>
</evidence>
<dbReference type="Proteomes" id="UP001152799">
    <property type="component" value="Chromosome 1"/>
</dbReference>
<evidence type="ECO:0000256" key="1">
    <source>
        <dbReference type="ARBA" id="ARBA00004123"/>
    </source>
</evidence>
<keyword evidence="6" id="KW-0539">Nucleus</keyword>
<keyword evidence="5" id="KW-0862">Zinc</keyword>
<evidence type="ECO:0000259" key="9">
    <source>
        <dbReference type="PROSITE" id="PS50157"/>
    </source>
</evidence>
<accession>A0A9N9MC87</accession>
<feature type="domain" description="C2H2-type" evidence="9">
    <location>
        <begin position="160"/>
        <end position="187"/>
    </location>
</feature>
<dbReference type="AlphaFoldDB" id="A0A9N9MC87"/>
<feature type="domain" description="C2H2-type" evidence="9">
    <location>
        <begin position="124"/>
        <end position="155"/>
    </location>
</feature>
<dbReference type="Gene3D" id="1.10.10.10">
    <property type="entry name" value="Winged helix-like DNA-binding domain superfamily/Winged helix DNA-binding domain"/>
    <property type="match status" value="1"/>
</dbReference>
<comment type="subcellular location">
    <subcellularLocation>
        <location evidence="1">Nucleus</location>
    </subcellularLocation>
</comment>
<keyword evidence="3" id="KW-0677">Repeat</keyword>
<feature type="domain" description="C2H2-type" evidence="9">
    <location>
        <begin position="196"/>
        <end position="223"/>
    </location>
</feature>
<evidence type="ECO:0000256" key="4">
    <source>
        <dbReference type="ARBA" id="ARBA00022771"/>
    </source>
</evidence>
<feature type="domain" description="C2H2-type" evidence="9">
    <location>
        <begin position="402"/>
        <end position="429"/>
    </location>
</feature>
<dbReference type="PROSITE" id="PS50157">
    <property type="entry name" value="ZINC_FINGER_C2H2_2"/>
    <property type="match status" value="8"/>
</dbReference>
<dbReference type="Gene3D" id="3.30.160.60">
    <property type="entry name" value="Classic Zinc Finger"/>
    <property type="match status" value="5"/>
</dbReference>
<organism evidence="10 11">
    <name type="scientific">Ceutorhynchus assimilis</name>
    <name type="common">cabbage seed weevil</name>
    <dbReference type="NCBI Taxonomy" id="467358"/>
    <lineage>
        <taxon>Eukaryota</taxon>
        <taxon>Metazoa</taxon>
        <taxon>Ecdysozoa</taxon>
        <taxon>Arthropoda</taxon>
        <taxon>Hexapoda</taxon>
        <taxon>Insecta</taxon>
        <taxon>Pterygota</taxon>
        <taxon>Neoptera</taxon>
        <taxon>Endopterygota</taxon>
        <taxon>Coleoptera</taxon>
        <taxon>Polyphaga</taxon>
        <taxon>Cucujiformia</taxon>
        <taxon>Curculionidae</taxon>
        <taxon>Ceutorhynchinae</taxon>
        <taxon>Ceutorhynchus</taxon>
    </lineage>
</organism>
<dbReference type="PANTHER" id="PTHR24406">
    <property type="entry name" value="TRANSCRIPTIONAL REPRESSOR CTCFL-RELATED"/>
    <property type="match status" value="1"/>
</dbReference>
<protein>
    <recommendedName>
        <fullName evidence="9">C2H2-type domain-containing protein</fullName>
    </recommendedName>
</protein>
<evidence type="ECO:0000313" key="11">
    <source>
        <dbReference type="Proteomes" id="UP001152799"/>
    </source>
</evidence>
<dbReference type="GO" id="GO:0008270">
    <property type="term" value="F:zinc ion binding"/>
    <property type="evidence" value="ECO:0007669"/>
    <property type="project" value="UniProtKB-KW"/>
</dbReference>